<evidence type="ECO:0000313" key="2">
    <source>
        <dbReference type="EMBL" id="KAF0758738.1"/>
    </source>
</evidence>
<accession>A0A6G0YMH5</accession>
<dbReference type="EMBL" id="VUJU01003217">
    <property type="protein sequence ID" value="KAF0758738.1"/>
    <property type="molecule type" value="Genomic_DNA"/>
</dbReference>
<organism evidence="2 3">
    <name type="scientific">Aphis craccivora</name>
    <name type="common">Cowpea aphid</name>
    <dbReference type="NCBI Taxonomy" id="307492"/>
    <lineage>
        <taxon>Eukaryota</taxon>
        <taxon>Metazoa</taxon>
        <taxon>Ecdysozoa</taxon>
        <taxon>Arthropoda</taxon>
        <taxon>Hexapoda</taxon>
        <taxon>Insecta</taxon>
        <taxon>Pterygota</taxon>
        <taxon>Neoptera</taxon>
        <taxon>Paraneoptera</taxon>
        <taxon>Hemiptera</taxon>
        <taxon>Sternorrhyncha</taxon>
        <taxon>Aphidomorpha</taxon>
        <taxon>Aphidoidea</taxon>
        <taxon>Aphididae</taxon>
        <taxon>Aphidini</taxon>
        <taxon>Aphis</taxon>
        <taxon>Aphis</taxon>
    </lineage>
</organism>
<feature type="transmembrane region" description="Helical" evidence="1">
    <location>
        <begin position="6"/>
        <end position="26"/>
    </location>
</feature>
<reference evidence="2 3" key="1">
    <citation type="submission" date="2019-08" db="EMBL/GenBank/DDBJ databases">
        <title>Whole genome of Aphis craccivora.</title>
        <authorList>
            <person name="Voronova N.V."/>
            <person name="Shulinski R.S."/>
            <person name="Bandarenka Y.V."/>
            <person name="Zhorov D.G."/>
            <person name="Warner D."/>
        </authorList>
    </citation>
    <scope>NUCLEOTIDE SEQUENCE [LARGE SCALE GENOMIC DNA]</scope>
    <source>
        <strain evidence="2">180601</strain>
        <tissue evidence="2">Whole Body</tissue>
    </source>
</reference>
<evidence type="ECO:0000256" key="1">
    <source>
        <dbReference type="SAM" id="Phobius"/>
    </source>
</evidence>
<dbReference type="Proteomes" id="UP000478052">
    <property type="component" value="Unassembled WGS sequence"/>
</dbReference>
<keyword evidence="3" id="KW-1185">Reference proteome</keyword>
<name>A0A6G0YMH5_APHCR</name>
<keyword evidence="1" id="KW-0472">Membrane</keyword>
<evidence type="ECO:0000313" key="3">
    <source>
        <dbReference type="Proteomes" id="UP000478052"/>
    </source>
</evidence>
<comment type="caution">
    <text evidence="2">The sequence shown here is derived from an EMBL/GenBank/DDBJ whole genome shotgun (WGS) entry which is preliminary data.</text>
</comment>
<keyword evidence="1" id="KW-0812">Transmembrane</keyword>
<keyword evidence="1" id="KW-1133">Transmembrane helix</keyword>
<proteinExistence type="predicted"/>
<gene>
    <name evidence="2" type="ORF">FWK35_00021780</name>
</gene>
<protein>
    <submittedName>
        <fullName evidence="2">Uncharacterized protein</fullName>
    </submittedName>
</protein>
<sequence>MVAPPFSYLKILMVPIICVSFVLICAEIPNICAFELPEIRTFFIWGALEMVLPTLNPYNKYHEAILRI</sequence>
<dbReference type="AlphaFoldDB" id="A0A6G0YMH5"/>